<feature type="binding site" evidence="7">
    <location>
        <position position="77"/>
    </location>
    <ligand>
        <name>substrate</name>
    </ligand>
</feature>
<keyword evidence="13" id="KW-1185">Reference proteome</keyword>
<comment type="catalytic activity">
    <reaction evidence="7 8">
        <text>uroporphyrinogen III + 4 H(+) = coproporphyrinogen III + 4 CO2</text>
        <dbReference type="Rhea" id="RHEA:19865"/>
        <dbReference type="ChEBI" id="CHEBI:15378"/>
        <dbReference type="ChEBI" id="CHEBI:16526"/>
        <dbReference type="ChEBI" id="CHEBI:57308"/>
        <dbReference type="ChEBI" id="CHEBI:57309"/>
        <dbReference type="EC" id="4.1.1.37"/>
    </reaction>
</comment>
<evidence type="ECO:0000256" key="2">
    <source>
        <dbReference type="ARBA" id="ARBA00009935"/>
    </source>
</evidence>
<comment type="subunit">
    <text evidence="7">Homodimer.</text>
</comment>
<feature type="domain" description="Uroporphyrinogen decarboxylase (URO-D)" evidence="10">
    <location>
        <begin position="22"/>
        <end position="31"/>
    </location>
</feature>
<sequence length="343" mass="37637">MSNSSEPRLLRALAGETLDRPPVWFMRQAGRSLPEYRELRTRAKDFIAFCHNPEMAAEATLQPMRRFPLDAAIVFADILLIPQALGQEVWFEAGEGPRLGELPSIESMADQIEASTGRLSAIGETLSRVRAELEPDRALIGFAGAPWTVATYMIEGRGSDRSGARTYAYQHPEKLDRLLDVLVESTARYLVMQARSGAQVLKLFESWAEGLAEDVFERIVIKPHTAIIEKVRAAGVDVPFIGFPRSAGALVENYAARVPVNCVALDTQASAVLGQKIQDSGKTIQGALDNLLLRAGGPALDARVDALIEQWNSGPYIFNLGHGVLPDTPIEHIERTIRRVTGK</sequence>
<dbReference type="GO" id="GO:0004853">
    <property type="term" value="F:uroporphyrinogen decarboxylase activity"/>
    <property type="evidence" value="ECO:0007669"/>
    <property type="project" value="UniProtKB-EC"/>
</dbReference>
<comment type="caution">
    <text evidence="7">Lacks conserved residue(s) required for the propagation of feature annotation.</text>
</comment>
<dbReference type="EC" id="4.1.1.37" evidence="3 7"/>
<dbReference type="HAMAP" id="MF_00218">
    <property type="entry name" value="URO_D"/>
    <property type="match status" value="1"/>
</dbReference>
<dbReference type="SUPFAM" id="SSF51726">
    <property type="entry name" value="UROD/MetE-like"/>
    <property type="match status" value="1"/>
</dbReference>
<comment type="caution">
    <text evidence="12">The sequence shown here is derived from an EMBL/GenBank/DDBJ whole genome shotgun (WGS) entry which is preliminary data.</text>
</comment>
<feature type="binding site" evidence="7">
    <location>
        <begin position="27"/>
        <end position="31"/>
    </location>
    <ligand>
        <name>substrate</name>
    </ligand>
</feature>
<dbReference type="RefSeq" id="WP_304780528.1">
    <property type="nucleotide sequence ID" value="NZ_JAOTJD010000023.1"/>
</dbReference>
<comment type="function">
    <text evidence="7">Catalyzes the decarboxylation of four acetate groups of uroporphyrinogen-III to yield coproporphyrinogen-III.</text>
</comment>
<comment type="pathway">
    <text evidence="1 7 8">Porphyrin-containing compound metabolism; protoporphyrin-IX biosynthesis; coproporphyrinogen-III from 5-aminolevulinate: step 4/4.</text>
</comment>
<dbReference type="InterPro" id="IPR000257">
    <property type="entry name" value="Uroporphyrinogen_deCOase"/>
</dbReference>
<comment type="similarity">
    <text evidence="2 7 9">Belongs to the uroporphyrinogen decarboxylase family.</text>
</comment>
<dbReference type="InterPro" id="IPR006361">
    <property type="entry name" value="Uroporphyrinogen_deCO2ase_HemE"/>
</dbReference>
<evidence type="ECO:0000256" key="6">
    <source>
        <dbReference type="ARBA" id="ARBA00023244"/>
    </source>
</evidence>
<dbReference type="PANTHER" id="PTHR21091:SF169">
    <property type="entry name" value="UROPORPHYRINOGEN DECARBOXYLASE"/>
    <property type="match status" value="1"/>
</dbReference>
<feature type="binding site" evidence="7">
    <location>
        <position position="206"/>
    </location>
    <ligand>
        <name>substrate</name>
    </ligand>
</feature>
<evidence type="ECO:0000256" key="3">
    <source>
        <dbReference type="ARBA" id="ARBA00012288"/>
    </source>
</evidence>
<evidence type="ECO:0000256" key="7">
    <source>
        <dbReference type="HAMAP-Rule" id="MF_00218"/>
    </source>
</evidence>
<dbReference type="PANTHER" id="PTHR21091">
    <property type="entry name" value="METHYLTETRAHYDROFOLATE:HOMOCYSTEINE METHYLTRANSFERASE RELATED"/>
    <property type="match status" value="1"/>
</dbReference>
<keyword evidence="7" id="KW-0963">Cytoplasm</keyword>
<accession>A0ABW6CVH5</accession>
<comment type="subcellular location">
    <subcellularLocation>
        <location evidence="7">Cytoplasm</location>
    </subcellularLocation>
</comment>
<organism evidence="12 13">
    <name type="scientific">Phenylobacterium ferrooxidans</name>
    <dbReference type="NCBI Taxonomy" id="2982689"/>
    <lineage>
        <taxon>Bacteria</taxon>
        <taxon>Pseudomonadati</taxon>
        <taxon>Pseudomonadota</taxon>
        <taxon>Alphaproteobacteria</taxon>
        <taxon>Caulobacterales</taxon>
        <taxon>Caulobacteraceae</taxon>
        <taxon>Phenylobacterium</taxon>
    </lineage>
</organism>
<evidence type="ECO:0000259" key="11">
    <source>
        <dbReference type="PROSITE" id="PS00907"/>
    </source>
</evidence>
<dbReference type="PROSITE" id="PS00907">
    <property type="entry name" value="UROD_2"/>
    <property type="match status" value="1"/>
</dbReference>
<evidence type="ECO:0000259" key="10">
    <source>
        <dbReference type="PROSITE" id="PS00906"/>
    </source>
</evidence>
<evidence type="ECO:0000256" key="5">
    <source>
        <dbReference type="ARBA" id="ARBA00023239"/>
    </source>
</evidence>
<keyword evidence="5 7" id="KW-0456">Lyase</keyword>
<dbReference type="NCBIfam" id="TIGR01464">
    <property type="entry name" value="hemE"/>
    <property type="match status" value="1"/>
</dbReference>
<protein>
    <recommendedName>
        <fullName evidence="3 7">Uroporphyrinogen decarboxylase</fullName>
        <shortName evidence="7">UPD</shortName>
        <shortName evidence="7">URO-D</shortName>
        <ecNumber evidence="3 7">4.1.1.37</ecNumber>
    </recommendedName>
</protein>
<feature type="site" description="Transition state stabilizer" evidence="7">
    <location>
        <position position="77"/>
    </location>
</feature>
<evidence type="ECO:0000313" key="13">
    <source>
        <dbReference type="Proteomes" id="UP001598130"/>
    </source>
</evidence>
<reference evidence="12 13" key="1">
    <citation type="submission" date="2022-09" db="EMBL/GenBank/DDBJ databases">
        <title>New species of Phenylobacterium.</title>
        <authorList>
            <person name="Mieszkin S."/>
        </authorList>
    </citation>
    <scope>NUCLEOTIDE SEQUENCE [LARGE SCALE GENOMIC DNA]</scope>
    <source>
        <strain evidence="12 13">HK31-G</strain>
    </source>
</reference>
<evidence type="ECO:0000256" key="1">
    <source>
        <dbReference type="ARBA" id="ARBA00004804"/>
    </source>
</evidence>
<evidence type="ECO:0000256" key="4">
    <source>
        <dbReference type="ARBA" id="ARBA00022793"/>
    </source>
</evidence>
<feature type="domain" description="Uroporphyrinogen decarboxylase (URO-D)" evidence="11">
    <location>
        <begin position="140"/>
        <end position="156"/>
    </location>
</feature>
<proteinExistence type="inferred from homology"/>
<dbReference type="InterPro" id="IPR038071">
    <property type="entry name" value="UROD/MetE-like_sf"/>
</dbReference>
<name>A0ABW6CVH5_9CAUL</name>
<feature type="binding site" evidence="7">
    <location>
        <position position="152"/>
    </location>
    <ligand>
        <name>substrate</name>
    </ligand>
</feature>
<dbReference type="Pfam" id="PF01208">
    <property type="entry name" value="URO-D"/>
    <property type="match status" value="1"/>
</dbReference>
<keyword evidence="6 7" id="KW-0627">Porphyrin biosynthesis</keyword>
<evidence type="ECO:0000313" key="12">
    <source>
        <dbReference type="EMBL" id="MFD3264883.1"/>
    </source>
</evidence>
<dbReference type="CDD" id="cd00717">
    <property type="entry name" value="URO-D"/>
    <property type="match status" value="1"/>
</dbReference>
<keyword evidence="4 7" id="KW-0210">Decarboxylase</keyword>
<evidence type="ECO:0000256" key="9">
    <source>
        <dbReference type="RuleBase" id="RU004169"/>
    </source>
</evidence>
<dbReference type="PROSITE" id="PS00906">
    <property type="entry name" value="UROD_1"/>
    <property type="match status" value="1"/>
</dbReference>
<dbReference type="Proteomes" id="UP001598130">
    <property type="component" value="Unassembled WGS sequence"/>
</dbReference>
<dbReference type="EMBL" id="JAOTJD010000023">
    <property type="protein sequence ID" value="MFD3264883.1"/>
    <property type="molecule type" value="Genomic_DNA"/>
</dbReference>
<feature type="binding site" evidence="7">
    <location>
        <position position="322"/>
    </location>
    <ligand>
        <name>substrate</name>
    </ligand>
</feature>
<dbReference type="Gene3D" id="3.20.20.210">
    <property type="match status" value="1"/>
</dbReference>
<gene>
    <name evidence="7 12" type="primary">hemE</name>
    <name evidence="12" type="ORF">OCL97_13045</name>
</gene>
<evidence type="ECO:0000256" key="8">
    <source>
        <dbReference type="RuleBase" id="RU000554"/>
    </source>
</evidence>